<dbReference type="InParanoid" id="A0A2R2MQN7"/>
<dbReference type="RefSeq" id="XP_023932473.1">
    <property type="nucleotide sequence ID" value="XM_024076705.1"/>
</dbReference>
<dbReference type="InterPro" id="IPR041670">
    <property type="entry name" value="Znf-CCHC_6"/>
</dbReference>
<keyword evidence="3" id="KW-1185">Reference proteome</keyword>
<dbReference type="PANTHER" id="PTHR13900:SF0">
    <property type="entry name" value="TRANSCRIPTION INITIATION FACTOR TFIID SUBUNIT 1"/>
    <property type="match status" value="1"/>
</dbReference>
<evidence type="ECO:0000313" key="3">
    <source>
        <dbReference type="Proteomes" id="UP000085678"/>
    </source>
</evidence>
<evidence type="ECO:0000259" key="2">
    <source>
        <dbReference type="Pfam" id="PF15288"/>
    </source>
</evidence>
<dbReference type="AlphaFoldDB" id="A0A2R2MQN7"/>
<dbReference type="GO" id="GO:0017025">
    <property type="term" value="F:TBP-class protein binding"/>
    <property type="evidence" value="ECO:0007669"/>
    <property type="project" value="InterPro"/>
</dbReference>
<sequence>MKCGACGQEGHMRTNKECPVYKTGILGGAGGGAGTGGGGGAGGGGGSGPATPSVAPTPTPVAMTEEQEEEEEKSLLTDQELVNVEGTKIKLSNNLLEHAENVKRKSLVLNFPKQAMENKKRRRAGTIVHCDYLSKPTKASHRRVRGV</sequence>
<dbReference type="GO" id="GO:0004402">
    <property type="term" value="F:histone acetyltransferase activity"/>
    <property type="evidence" value="ECO:0007669"/>
    <property type="project" value="InterPro"/>
</dbReference>
<organism evidence="3 4">
    <name type="scientific">Lingula anatina</name>
    <name type="common">Brachiopod</name>
    <name type="synonym">Lingula unguis</name>
    <dbReference type="NCBI Taxonomy" id="7574"/>
    <lineage>
        <taxon>Eukaryota</taxon>
        <taxon>Metazoa</taxon>
        <taxon>Spiralia</taxon>
        <taxon>Lophotrochozoa</taxon>
        <taxon>Brachiopoda</taxon>
        <taxon>Linguliformea</taxon>
        <taxon>Lingulata</taxon>
        <taxon>Lingulida</taxon>
        <taxon>Linguloidea</taxon>
        <taxon>Lingulidae</taxon>
        <taxon>Lingula</taxon>
    </lineage>
</organism>
<dbReference type="GeneID" id="112042324"/>
<feature type="region of interest" description="Disordered" evidence="1">
    <location>
        <begin position="23"/>
        <end position="76"/>
    </location>
</feature>
<accession>A0A2R2MQN7</accession>
<evidence type="ECO:0000256" key="1">
    <source>
        <dbReference type="SAM" id="MobiDB-lite"/>
    </source>
</evidence>
<dbReference type="GO" id="GO:0005669">
    <property type="term" value="C:transcription factor TFIID complex"/>
    <property type="evidence" value="ECO:0007669"/>
    <property type="project" value="InterPro"/>
</dbReference>
<feature type="compositionally biased region" description="Low complexity" evidence="1">
    <location>
        <begin position="49"/>
        <end position="62"/>
    </location>
</feature>
<gene>
    <name evidence="4" type="primary">LOC112042324</name>
</gene>
<name>A0A2R2MQN7_LINAN</name>
<protein>
    <submittedName>
        <fullName evidence="4">Transcription initiation factor TFIID subunit 1-like</fullName>
    </submittedName>
</protein>
<dbReference type="InterPro" id="IPR040240">
    <property type="entry name" value="TAF1"/>
</dbReference>
<proteinExistence type="predicted"/>
<feature type="compositionally biased region" description="Gly residues" evidence="1">
    <location>
        <begin position="25"/>
        <end position="48"/>
    </location>
</feature>
<dbReference type="Proteomes" id="UP000085678">
    <property type="component" value="Unplaced"/>
</dbReference>
<reference evidence="4" key="1">
    <citation type="submission" date="2025-08" db="UniProtKB">
        <authorList>
            <consortium name="RefSeq"/>
        </authorList>
    </citation>
    <scope>IDENTIFICATION</scope>
    <source>
        <tissue evidence="4">Gonads</tissue>
    </source>
</reference>
<dbReference type="KEGG" id="lak:112042324"/>
<dbReference type="STRING" id="7574.A0A2R2MQN7"/>
<dbReference type="GO" id="GO:0051123">
    <property type="term" value="P:RNA polymerase II preinitiation complex assembly"/>
    <property type="evidence" value="ECO:0007669"/>
    <property type="project" value="TreeGrafter"/>
</dbReference>
<feature type="domain" description="Zinc knuckle" evidence="2">
    <location>
        <begin position="1"/>
        <end position="22"/>
    </location>
</feature>
<dbReference type="PANTHER" id="PTHR13900">
    <property type="entry name" value="TRANSCRIPTION INITIATION FACTOR TFIID"/>
    <property type="match status" value="1"/>
</dbReference>
<dbReference type="OrthoDB" id="6137085at2759"/>
<dbReference type="Pfam" id="PF15288">
    <property type="entry name" value="zf-CCHC_6"/>
    <property type="match status" value="1"/>
</dbReference>
<dbReference type="GO" id="GO:0016251">
    <property type="term" value="F:RNA polymerase II general transcription initiation factor activity"/>
    <property type="evidence" value="ECO:0007669"/>
    <property type="project" value="InterPro"/>
</dbReference>
<evidence type="ECO:0000313" key="4">
    <source>
        <dbReference type="RefSeq" id="XP_023932473.1"/>
    </source>
</evidence>